<dbReference type="CDD" id="cd01109">
    <property type="entry name" value="HTH_YyaN"/>
    <property type="match status" value="1"/>
</dbReference>
<organism evidence="3 4">
    <name type="scientific">Oceanobacillus jeddahense</name>
    <dbReference type="NCBI Taxonomy" id="1462527"/>
    <lineage>
        <taxon>Bacteria</taxon>
        <taxon>Bacillati</taxon>
        <taxon>Bacillota</taxon>
        <taxon>Bacilli</taxon>
        <taxon>Bacillales</taxon>
        <taxon>Bacillaceae</taxon>
        <taxon>Oceanobacillus</taxon>
    </lineage>
</organism>
<evidence type="ECO:0000259" key="2">
    <source>
        <dbReference type="PROSITE" id="PS50937"/>
    </source>
</evidence>
<dbReference type="PANTHER" id="PTHR30204">
    <property type="entry name" value="REDOX-CYCLING DRUG-SENSING TRANSCRIPTIONAL ACTIVATOR SOXR"/>
    <property type="match status" value="1"/>
</dbReference>
<accession>A0ABY5JW96</accession>
<dbReference type="RefSeq" id="WP_256708515.1">
    <property type="nucleotide sequence ID" value="NZ_CP101914.1"/>
</dbReference>
<dbReference type="PROSITE" id="PS50937">
    <property type="entry name" value="HTH_MERR_2"/>
    <property type="match status" value="1"/>
</dbReference>
<dbReference type="Gene3D" id="1.10.1660.10">
    <property type="match status" value="1"/>
</dbReference>
<dbReference type="PANTHER" id="PTHR30204:SF83">
    <property type="entry name" value="TRANSCRIPTIONAL REGULATOR, MERR FAMILY"/>
    <property type="match status" value="1"/>
</dbReference>
<evidence type="ECO:0000256" key="1">
    <source>
        <dbReference type="ARBA" id="ARBA00023125"/>
    </source>
</evidence>
<dbReference type="EMBL" id="CP101914">
    <property type="protein sequence ID" value="UUI03443.1"/>
    <property type="molecule type" value="Genomic_DNA"/>
</dbReference>
<evidence type="ECO:0000313" key="4">
    <source>
        <dbReference type="Proteomes" id="UP001059773"/>
    </source>
</evidence>
<dbReference type="Pfam" id="PF13411">
    <property type="entry name" value="MerR_1"/>
    <property type="match status" value="1"/>
</dbReference>
<dbReference type="SMART" id="SM00422">
    <property type="entry name" value="HTH_MERR"/>
    <property type="match status" value="1"/>
</dbReference>
<sequence length="125" mass="14803">MLTIKEASEKTEVPASTIRYYDNEGLLPFIERNDNGYRLFKEEDLFWLELIGCMRATGMSIERLRHVAHLYMKGESTLEERTQIFQEHQEKLQRQKLDIDTALEKLTKKMKILDEEKSPKKPSQI</sequence>
<protein>
    <submittedName>
        <fullName evidence="3">MerR family transcriptional regulator</fullName>
    </submittedName>
</protein>
<dbReference type="InterPro" id="IPR047057">
    <property type="entry name" value="MerR_fam"/>
</dbReference>
<dbReference type="SUPFAM" id="SSF46955">
    <property type="entry name" value="Putative DNA-binding domain"/>
    <property type="match status" value="1"/>
</dbReference>
<proteinExistence type="predicted"/>
<feature type="domain" description="HTH merR-type" evidence="2">
    <location>
        <begin position="1"/>
        <end position="70"/>
    </location>
</feature>
<gene>
    <name evidence="3" type="ORF">NP439_01680</name>
</gene>
<dbReference type="Proteomes" id="UP001059773">
    <property type="component" value="Chromosome"/>
</dbReference>
<keyword evidence="4" id="KW-1185">Reference proteome</keyword>
<dbReference type="InterPro" id="IPR009061">
    <property type="entry name" value="DNA-bd_dom_put_sf"/>
</dbReference>
<name>A0ABY5JW96_9BACI</name>
<keyword evidence="1" id="KW-0238">DNA-binding</keyword>
<reference evidence="3" key="1">
    <citation type="submission" date="2022-07" db="EMBL/GenBank/DDBJ databases">
        <title>FELIX.</title>
        <authorList>
            <person name="Wan K.H."/>
            <person name="Park S."/>
            <person name="Lawrence Q."/>
            <person name="Eichenberger J.P."/>
            <person name="Booth B.W."/>
            <person name="Piaggio A.J."/>
            <person name="Chandler J.C."/>
            <person name="Franklin A.B."/>
            <person name="Celniker S.E."/>
        </authorList>
    </citation>
    <scope>NUCLEOTIDE SEQUENCE</scope>
    <source>
        <strain evidence="3">QA-1986 374</strain>
    </source>
</reference>
<evidence type="ECO:0000313" key="3">
    <source>
        <dbReference type="EMBL" id="UUI03443.1"/>
    </source>
</evidence>
<dbReference type="InterPro" id="IPR000551">
    <property type="entry name" value="MerR-type_HTH_dom"/>
</dbReference>